<gene>
    <name evidence="2" type="ORF">EDM21_21460</name>
</gene>
<evidence type="ECO:0008006" key="4">
    <source>
        <dbReference type="Google" id="ProtNLM"/>
    </source>
</evidence>
<organism evidence="2 3">
    <name type="scientific">Paenibacillus lutrae</name>
    <dbReference type="NCBI Taxonomy" id="2078573"/>
    <lineage>
        <taxon>Bacteria</taxon>
        <taxon>Bacillati</taxon>
        <taxon>Bacillota</taxon>
        <taxon>Bacilli</taxon>
        <taxon>Bacillales</taxon>
        <taxon>Paenibacillaceae</taxon>
        <taxon>Paenibacillus</taxon>
    </lineage>
</organism>
<comment type="caution">
    <text evidence="2">The sequence shown here is derived from an EMBL/GenBank/DDBJ whole genome shotgun (WGS) entry which is preliminary data.</text>
</comment>
<feature type="chain" id="PRO_5030635798" description="Lipoprotein" evidence="1">
    <location>
        <begin position="22"/>
        <end position="147"/>
    </location>
</feature>
<dbReference type="RefSeq" id="WP_157338477.1">
    <property type="nucleotide sequence ID" value="NZ_RHLK01000017.1"/>
</dbReference>
<dbReference type="EMBL" id="RHLK01000017">
    <property type="protein sequence ID" value="MVP02050.1"/>
    <property type="molecule type" value="Genomic_DNA"/>
</dbReference>
<protein>
    <recommendedName>
        <fullName evidence="4">Lipoprotein</fullName>
    </recommendedName>
</protein>
<reference evidence="2 3" key="1">
    <citation type="journal article" date="2019" name="Microorganisms">
        <title>Paenibacillus lutrae sp. nov., A Chitinolytic Species Isolated from A River Otter in Castril Natural Park, Granada, Spain.</title>
        <authorList>
            <person name="Rodriguez M."/>
            <person name="Reina J.C."/>
            <person name="Bejar V."/>
            <person name="Llamas I."/>
        </authorList>
    </citation>
    <scope>NUCLEOTIDE SEQUENCE [LARGE SCALE GENOMIC DNA]</scope>
    <source>
        <strain evidence="2 3">N10</strain>
    </source>
</reference>
<feature type="signal peptide" evidence="1">
    <location>
        <begin position="1"/>
        <end position="21"/>
    </location>
</feature>
<sequence length="147" mass="16329">MKIRFFLTAAAIFLLPGCSLLDSVDQSLNYTQETSAYIQDAVQFAQTLPAAAEQAVTNPQTEEAIKKDLQEMKDNIANFNGMEAPGFAKDIHQQLVSYNETLMTNINGTLENLNNPSFDLKSLTDSPMIQQINEMSKLLEPLKQLGQ</sequence>
<dbReference type="Proteomes" id="UP000490800">
    <property type="component" value="Unassembled WGS sequence"/>
</dbReference>
<accession>A0A7X3K1F0</accession>
<dbReference type="InterPro" id="IPR045956">
    <property type="entry name" value="DUF6376"/>
</dbReference>
<name>A0A7X3K1F0_9BACL</name>
<dbReference type="AlphaFoldDB" id="A0A7X3K1F0"/>
<evidence type="ECO:0000313" key="2">
    <source>
        <dbReference type="EMBL" id="MVP02050.1"/>
    </source>
</evidence>
<proteinExistence type="predicted"/>
<keyword evidence="3" id="KW-1185">Reference proteome</keyword>
<dbReference type="OrthoDB" id="2607309at2"/>
<evidence type="ECO:0000256" key="1">
    <source>
        <dbReference type="SAM" id="SignalP"/>
    </source>
</evidence>
<evidence type="ECO:0000313" key="3">
    <source>
        <dbReference type="Proteomes" id="UP000490800"/>
    </source>
</evidence>
<keyword evidence="1" id="KW-0732">Signal</keyword>
<dbReference type="Pfam" id="PF19903">
    <property type="entry name" value="DUF6376"/>
    <property type="match status" value="1"/>
</dbReference>